<evidence type="ECO:0000313" key="2">
    <source>
        <dbReference type="Proteomes" id="UP000242222"/>
    </source>
</evidence>
<dbReference type="Pfam" id="PF12790">
    <property type="entry name" value="T6SS-SciN"/>
    <property type="match status" value="1"/>
</dbReference>
<proteinExistence type="predicted"/>
<dbReference type="PANTHER" id="PTHR37625">
    <property type="entry name" value="OUTER MEMBRANE LIPOPROTEIN-RELATED"/>
    <property type="match status" value="1"/>
</dbReference>
<dbReference type="NCBIfam" id="TIGR03352">
    <property type="entry name" value="VI_chp_3"/>
    <property type="match status" value="1"/>
</dbReference>
<reference evidence="2" key="1">
    <citation type="submission" date="2016-10" db="EMBL/GenBank/DDBJ databases">
        <authorList>
            <person name="Varghese N."/>
            <person name="Submissions S."/>
        </authorList>
    </citation>
    <scope>NUCLEOTIDE SEQUENCE [LARGE SCALE GENOMIC DNA]</scope>
    <source>
        <strain evidence="2">N6PO6</strain>
    </source>
</reference>
<protein>
    <submittedName>
        <fullName evidence="1">Type VI secretion system protein VasD</fullName>
    </submittedName>
</protein>
<gene>
    <name evidence="1" type="ORF">SAMN05216516_110118</name>
</gene>
<keyword evidence="2" id="KW-1185">Reference proteome</keyword>
<dbReference type="Proteomes" id="UP000242222">
    <property type="component" value="Unassembled WGS sequence"/>
</dbReference>
<dbReference type="EMBL" id="FOVC01000010">
    <property type="protein sequence ID" value="SFN56744.1"/>
    <property type="molecule type" value="Genomic_DNA"/>
</dbReference>
<dbReference type="PANTHER" id="PTHR37625:SF4">
    <property type="entry name" value="OUTER MEMBRANE LIPOPROTEIN"/>
    <property type="match status" value="1"/>
</dbReference>
<dbReference type="STRING" id="1367852.SAMN05216516_110118"/>
<sequence>MRIRENNIADVFKNGIWKKVMAIVSCLMLLSCSSSRNDSEKENEIKEIIITLQAENNINPDKYGNASPVKVIIYPLKEHDPFFAGDIYNQEEISNKDNVSGAEKMGEYIISPAEEIKLRLPFNKENKMLGIVTEYRDITHSVWKVVYPIPRKPKEPWYRIFWPIEEIWQPELTVHLEYLTTSIKK</sequence>
<dbReference type="Gene3D" id="2.60.40.4150">
    <property type="entry name" value="Type VI secretion system, lipoprotein SciN"/>
    <property type="match status" value="1"/>
</dbReference>
<dbReference type="OrthoDB" id="5471061at2"/>
<dbReference type="AlphaFoldDB" id="A0A1I5A2L4"/>
<accession>A0A1I5A2L4</accession>
<dbReference type="RefSeq" id="WP_092879022.1">
    <property type="nucleotide sequence ID" value="NZ_FOVC01000010.1"/>
</dbReference>
<dbReference type="PROSITE" id="PS51257">
    <property type="entry name" value="PROKAR_LIPOPROTEIN"/>
    <property type="match status" value="1"/>
</dbReference>
<dbReference type="InterPro" id="IPR017734">
    <property type="entry name" value="T6SS_SciN"/>
</dbReference>
<evidence type="ECO:0000313" key="1">
    <source>
        <dbReference type="EMBL" id="SFN56744.1"/>
    </source>
</evidence>
<name>A0A1I5A2L4_9GAMM</name>
<organism evidence="1 2">
    <name type="scientific">Izhakiella capsodis</name>
    <dbReference type="NCBI Taxonomy" id="1367852"/>
    <lineage>
        <taxon>Bacteria</taxon>
        <taxon>Pseudomonadati</taxon>
        <taxon>Pseudomonadota</taxon>
        <taxon>Gammaproteobacteria</taxon>
        <taxon>Enterobacterales</taxon>
        <taxon>Erwiniaceae</taxon>
        <taxon>Izhakiella</taxon>
    </lineage>
</organism>
<dbReference type="InterPro" id="IPR038706">
    <property type="entry name" value="Type_VI_SciN-like_sf"/>
</dbReference>